<dbReference type="Gene3D" id="1.10.10.10">
    <property type="entry name" value="Winged helix-like DNA-binding domain superfamily/Winged helix DNA-binding domain"/>
    <property type="match status" value="1"/>
</dbReference>
<feature type="domain" description="RNA polymerase sigma factor 70 region 4 type 2" evidence="6">
    <location>
        <begin position="122"/>
        <end position="174"/>
    </location>
</feature>
<dbReference type="InterPro" id="IPR013249">
    <property type="entry name" value="RNA_pol_sigma70_r4_t2"/>
</dbReference>
<keyword evidence="4" id="KW-0804">Transcription</keyword>
<keyword evidence="8" id="KW-1185">Reference proteome</keyword>
<name>A0A2S9JVM2_9SPHI</name>
<dbReference type="GO" id="GO:0006352">
    <property type="term" value="P:DNA-templated transcription initiation"/>
    <property type="evidence" value="ECO:0007669"/>
    <property type="project" value="InterPro"/>
</dbReference>
<dbReference type="PANTHER" id="PTHR43133:SF46">
    <property type="entry name" value="RNA POLYMERASE SIGMA-70 FACTOR ECF SUBFAMILY"/>
    <property type="match status" value="1"/>
</dbReference>
<dbReference type="Pfam" id="PF08281">
    <property type="entry name" value="Sigma70_r4_2"/>
    <property type="match status" value="1"/>
</dbReference>
<dbReference type="AlphaFoldDB" id="A0A2S9JVM2"/>
<evidence type="ECO:0000256" key="3">
    <source>
        <dbReference type="ARBA" id="ARBA00023082"/>
    </source>
</evidence>
<dbReference type="InterPro" id="IPR039425">
    <property type="entry name" value="RNA_pol_sigma-70-like"/>
</dbReference>
<protein>
    <submittedName>
        <fullName evidence="7">Uncharacterized protein</fullName>
    </submittedName>
</protein>
<dbReference type="GO" id="GO:0003677">
    <property type="term" value="F:DNA binding"/>
    <property type="evidence" value="ECO:0007669"/>
    <property type="project" value="InterPro"/>
</dbReference>
<gene>
    <name evidence="7" type="ORF">C5749_09095</name>
</gene>
<comment type="caution">
    <text evidence="7">The sequence shown here is derived from an EMBL/GenBank/DDBJ whole genome shotgun (WGS) entry which is preliminary data.</text>
</comment>
<proteinExistence type="inferred from homology"/>
<dbReference type="Pfam" id="PF04542">
    <property type="entry name" value="Sigma70_r2"/>
    <property type="match status" value="1"/>
</dbReference>
<evidence type="ECO:0000259" key="6">
    <source>
        <dbReference type="Pfam" id="PF08281"/>
    </source>
</evidence>
<evidence type="ECO:0000313" key="7">
    <source>
        <dbReference type="EMBL" id="PRD57328.1"/>
    </source>
</evidence>
<dbReference type="Gene3D" id="1.10.1740.10">
    <property type="match status" value="1"/>
</dbReference>
<evidence type="ECO:0000256" key="4">
    <source>
        <dbReference type="ARBA" id="ARBA00023163"/>
    </source>
</evidence>
<sequence>MQLLESRKYLDMLRAGEEDGLLFFMLQYGEQLRFFAYKITKNREASEEIVSESFYKLWQGREKAVSVEAIKSFLYLTVRNACYNHIGSSYHKTVDLREELLGDMVETRTDILTHIIYTELIDQIVAELDTLPTQQAEVFRLSYLEGLGTLEICETLGTTASNVYFARSKALSALRLIFKEKDISFYTAFLVFTFLTNF</sequence>
<dbReference type="OrthoDB" id="656273at2"/>
<evidence type="ECO:0000256" key="1">
    <source>
        <dbReference type="ARBA" id="ARBA00010641"/>
    </source>
</evidence>
<dbReference type="Proteomes" id="UP000238642">
    <property type="component" value="Unassembled WGS sequence"/>
</dbReference>
<evidence type="ECO:0000256" key="2">
    <source>
        <dbReference type="ARBA" id="ARBA00023015"/>
    </source>
</evidence>
<organism evidence="7 8">
    <name type="scientific">Sphingobacterium gobiense</name>
    <dbReference type="NCBI Taxonomy" id="1382456"/>
    <lineage>
        <taxon>Bacteria</taxon>
        <taxon>Pseudomonadati</taxon>
        <taxon>Bacteroidota</taxon>
        <taxon>Sphingobacteriia</taxon>
        <taxon>Sphingobacteriales</taxon>
        <taxon>Sphingobacteriaceae</taxon>
        <taxon>Sphingobacterium</taxon>
    </lineage>
</organism>
<evidence type="ECO:0000259" key="5">
    <source>
        <dbReference type="Pfam" id="PF04542"/>
    </source>
</evidence>
<reference evidence="7 8" key="1">
    <citation type="submission" date="2018-02" db="EMBL/GenBank/DDBJ databases">
        <title>The draft genome of Sphingobacterium gobiense H7.</title>
        <authorList>
            <person name="Li L."/>
            <person name="Liu L."/>
            <person name="Zhang X."/>
            <person name="Wang T."/>
            <person name="Liang L."/>
        </authorList>
    </citation>
    <scope>NUCLEOTIDE SEQUENCE [LARGE SCALE GENOMIC DNA]</scope>
    <source>
        <strain evidence="7 8">ACCC 05757</strain>
    </source>
</reference>
<dbReference type="InterPro" id="IPR013324">
    <property type="entry name" value="RNA_pol_sigma_r3/r4-like"/>
</dbReference>
<feature type="domain" description="RNA polymerase sigma-70 region 2" evidence="5">
    <location>
        <begin position="27"/>
        <end position="86"/>
    </location>
</feature>
<dbReference type="InterPro" id="IPR013325">
    <property type="entry name" value="RNA_pol_sigma_r2"/>
</dbReference>
<evidence type="ECO:0000313" key="8">
    <source>
        <dbReference type="Proteomes" id="UP000238642"/>
    </source>
</evidence>
<accession>A0A2S9JVM2</accession>
<dbReference type="GO" id="GO:0016987">
    <property type="term" value="F:sigma factor activity"/>
    <property type="evidence" value="ECO:0007669"/>
    <property type="project" value="UniProtKB-KW"/>
</dbReference>
<dbReference type="SUPFAM" id="SSF88946">
    <property type="entry name" value="Sigma2 domain of RNA polymerase sigma factors"/>
    <property type="match status" value="1"/>
</dbReference>
<keyword evidence="3" id="KW-0731">Sigma factor</keyword>
<dbReference type="NCBIfam" id="TIGR02937">
    <property type="entry name" value="sigma70-ECF"/>
    <property type="match status" value="1"/>
</dbReference>
<keyword evidence="2" id="KW-0805">Transcription regulation</keyword>
<dbReference type="EMBL" id="PVBS01000001">
    <property type="protein sequence ID" value="PRD57328.1"/>
    <property type="molecule type" value="Genomic_DNA"/>
</dbReference>
<comment type="similarity">
    <text evidence="1">Belongs to the sigma-70 factor family. ECF subfamily.</text>
</comment>
<dbReference type="SUPFAM" id="SSF88659">
    <property type="entry name" value="Sigma3 and sigma4 domains of RNA polymerase sigma factors"/>
    <property type="match status" value="1"/>
</dbReference>
<dbReference type="InterPro" id="IPR007627">
    <property type="entry name" value="RNA_pol_sigma70_r2"/>
</dbReference>
<dbReference type="InterPro" id="IPR014284">
    <property type="entry name" value="RNA_pol_sigma-70_dom"/>
</dbReference>
<dbReference type="InterPro" id="IPR036388">
    <property type="entry name" value="WH-like_DNA-bd_sf"/>
</dbReference>
<dbReference type="PANTHER" id="PTHR43133">
    <property type="entry name" value="RNA POLYMERASE ECF-TYPE SIGMA FACTO"/>
    <property type="match status" value="1"/>
</dbReference>
<dbReference type="RefSeq" id="WP_105725004.1">
    <property type="nucleotide sequence ID" value="NZ_PVBS01000001.1"/>
</dbReference>